<accession>A0A1R3IKU3</accession>
<dbReference type="GO" id="GO:0004523">
    <property type="term" value="F:RNA-DNA hybrid ribonuclease activity"/>
    <property type="evidence" value="ECO:0007669"/>
    <property type="project" value="InterPro"/>
</dbReference>
<dbReference type="Proteomes" id="UP000187203">
    <property type="component" value="Unassembled WGS sequence"/>
</dbReference>
<protein>
    <recommendedName>
        <fullName evidence="1">RNase H type-1 domain-containing protein</fullName>
    </recommendedName>
</protein>
<sequence>MALWYIGPGVMPRLIGWEKPDDHLFKINTDGSSIGNPDASGSGGIIIDHCGNFVTAFSRKLGNTNCLTVELWGIRDGLAAAINLNLHNKDVLEADSAVAVSLINLPPPNTHILSTLLQMLDGYIGNSGDQACASGTK</sequence>
<dbReference type="InterPro" id="IPR044730">
    <property type="entry name" value="RNase_H-like_dom_plant"/>
</dbReference>
<evidence type="ECO:0000313" key="3">
    <source>
        <dbReference type="Proteomes" id="UP000187203"/>
    </source>
</evidence>
<gene>
    <name evidence="2" type="ORF">COLO4_22644</name>
</gene>
<name>A0A1R3IKU3_9ROSI</name>
<dbReference type="Gene3D" id="3.30.420.10">
    <property type="entry name" value="Ribonuclease H-like superfamily/Ribonuclease H"/>
    <property type="match status" value="1"/>
</dbReference>
<dbReference type="PANTHER" id="PTHR47723">
    <property type="entry name" value="OS05G0353850 PROTEIN"/>
    <property type="match status" value="1"/>
</dbReference>
<dbReference type="InterPro" id="IPR053151">
    <property type="entry name" value="RNase_H-like"/>
</dbReference>
<dbReference type="InterPro" id="IPR002156">
    <property type="entry name" value="RNaseH_domain"/>
</dbReference>
<evidence type="ECO:0000313" key="2">
    <source>
        <dbReference type="EMBL" id="OMO83166.1"/>
    </source>
</evidence>
<dbReference type="EMBL" id="AWUE01018017">
    <property type="protein sequence ID" value="OMO83166.1"/>
    <property type="molecule type" value="Genomic_DNA"/>
</dbReference>
<dbReference type="OrthoDB" id="1002608at2759"/>
<dbReference type="InterPro" id="IPR036397">
    <property type="entry name" value="RNaseH_sf"/>
</dbReference>
<dbReference type="GO" id="GO:0003676">
    <property type="term" value="F:nucleic acid binding"/>
    <property type="evidence" value="ECO:0007669"/>
    <property type="project" value="InterPro"/>
</dbReference>
<reference evidence="3" key="1">
    <citation type="submission" date="2013-09" db="EMBL/GenBank/DDBJ databases">
        <title>Corchorus olitorius genome sequencing.</title>
        <authorList>
            <person name="Alam M."/>
            <person name="Haque M.S."/>
            <person name="Islam M.S."/>
            <person name="Emdad E.M."/>
            <person name="Islam M.M."/>
            <person name="Ahmed B."/>
            <person name="Halim A."/>
            <person name="Hossen Q.M.M."/>
            <person name="Hossain M.Z."/>
            <person name="Ahmed R."/>
            <person name="Khan M.M."/>
            <person name="Islam R."/>
            <person name="Rashid M.M."/>
            <person name="Khan S.A."/>
            <person name="Rahman M.S."/>
            <person name="Alam M."/>
            <person name="Yahiya A.S."/>
            <person name="Khan M.S."/>
            <person name="Azam M.S."/>
            <person name="Haque T."/>
            <person name="Lashkar M.Z.H."/>
            <person name="Akhand A.I."/>
            <person name="Morshed G."/>
            <person name="Roy S."/>
            <person name="Uddin K.S."/>
            <person name="Rabeya T."/>
            <person name="Hossain A.S."/>
            <person name="Chowdhury A."/>
            <person name="Snigdha A.R."/>
            <person name="Mortoza M.S."/>
            <person name="Matin S.A."/>
            <person name="Hoque S.M.E."/>
            <person name="Islam M.K."/>
            <person name="Roy D.K."/>
            <person name="Haider R."/>
            <person name="Moosa M.M."/>
            <person name="Elias S.M."/>
            <person name="Hasan A.M."/>
            <person name="Jahan S."/>
            <person name="Shafiuddin M."/>
            <person name="Mahmood N."/>
            <person name="Shommy N.S."/>
        </authorList>
    </citation>
    <scope>NUCLEOTIDE SEQUENCE [LARGE SCALE GENOMIC DNA]</scope>
    <source>
        <strain evidence="3">cv. O-4</strain>
    </source>
</reference>
<dbReference type="CDD" id="cd06222">
    <property type="entry name" value="RNase_H_like"/>
    <property type="match status" value="1"/>
</dbReference>
<dbReference type="SUPFAM" id="SSF53098">
    <property type="entry name" value="Ribonuclease H-like"/>
    <property type="match status" value="1"/>
</dbReference>
<dbReference type="PANTHER" id="PTHR47723:SF19">
    <property type="entry name" value="POLYNUCLEOTIDYL TRANSFERASE, RIBONUCLEASE H-LIKE SUPERFAMILY PROTEIN"/>
    <property type="match status" value="1"/>
</dbReference>
<feature type="domain" description="RNase H type-1" evidence="1">
    <location>
        <begin position="28"/>
        <end position="117"/>
    </location>
</feature>
<dbReference type="InterPro" id="IPR012337">
    <property type="entry name" value="RNaseH-like_sf"/>
</dbReference>
<organism evidence="2 3">
    <name type="scientific">Corchorus olitorius</name>
    <dbReference type="NCBI Taxonomy" id="93759"/>
    <lineage>
        <taxon>Eukaryota</taxon>
        <taxon>Viridiplantae</taxon>
        <taxon>Streptophyta</taxon>
        <taxon>Embryophyta</taxon>
        <taxon>Tracheophyta</taxon>
        <taxon>Spermatophyta</taxon>
        <taxon>Magnoliopsida</taxon>
        <taxon>eudicotyledons</taxon>
        <taxon>Gunneridae</taxon>
        <taxon>Pentapetalae</taxon>
        <taxon>rosids</taxon>
        <taxon>malvids</taxon>
        <taxon>Malvales</taxon>
        <taxon>Malvaceae</taxon>
        <taxon>Grewioideae</taxon>
        <taxon>Apeibeae</taxon>
        <taxon>Corchorus</taxon>
    </lineage>
</organism>
<dbReference type="Pfam" id="PF13456">
    <property type="entry name" value="RVT_3"/>
    <property type="match status" value="1"/>
</dbReference>
<dbReference type="AlphaFoldDB" id="A0A1R3IKU3"/>
<evidence type="ECO:0000259" key="1">
    <source>
        <dbReference type="Pfam" id="PF13456"/>
    </source>
</evidence>
<comment type="caution">
    <text evidence="2">The sequence shown here is derived from an EMBL/GenBank/DDBJ whole genome shotgun (WGS) entry which is preliminary data.</text>
</comment>
<keyword evidence="3" id="KW-1185">Reference proteome</keyword>
<proteinExistence type="predicted"/>